<dbReference type="EMBL" id="JARH01000106">
    <property type="protein sequence ID" value="EXF85302.1"/>
    <property type="molecule type" value="Genomic_DNA"/>
</dbReference>
<gene>
    <name evidence="2" type="ORF">CFIO01_02516</name>
</gene>
<dbReference type="InterPro" id="IPR001806">
    <property type="entry name" value="Small_GTPase"/>
</dbReference>
<dbReference type="GO" id="GO:0005525">
    <property type="term" value="F:GTP binding"/>
    <property type="evidence" value="ECO:0007669"/>
    <property type="project" value="InterPro"/>
</dbReference>
<evidence type="ECO:0000256" key="1">
    <source>
        <dbReference type="SAM" id="MobiDB-lite"/>
    </source>
</evidence>
<dbReference type="GO" id="GO:0003924">
    <property type="term" value="F:GTPase activity"/>
    <property type="evidence" value="ECO:0007669"/>
    <property type="project" value="InterPro"/>
</dbReference>
<protein>
    <submittedName>
        <fullName evidence="2">Uncharacterized protein</fullName>
    </submittedName>
</protein>
<keyword evidence="3" id="KW-1185">Reference proteome</keyword>
<feature type="compositionally biased region" description="Low complexity" evidence="1">
    <location>
        <begin position="100"/>
        <end position="113"/>
    </location>
</feature>
<dbReference type="SUPFAM" id="SSF52540">
    <property type="entry name" value="P-loop containing nucleoside triphosphate hydrolases"/>
    <property type="match status" value="1"/>
</dbReference>
<dbReference type="HOGENOM" id="CLU_582666_0_0_1"/>
<dbReference type="SMART" id="SM00174">
    <property type="entry name" value="RHO"/>
    <property type="match status" value="1"/>
</dbReference>
<proteinExistence type="predicted"/>
<feature type="region of interest" description="Disordered" evidence="1">
    <location>
        <begin position="94"/>
        <end position="128"/>
    </location>
</feature>
<evidence type="ECO:0000313" key="3">
    <source>
        <dbReference type="Proteomes" id="UP000020467"/>
    </source>
</evidence>
<accession>A0A010QYK8</accession>
<dbReference type="Pfam" id="PF00071">
    <property type="entry name" value="Ras"/>
    <property type="match status" value="1"/>
</dbReference>
<reference evidence="2 3" key="1">
    <citation type="submission" date="2014-02" db="EMBL/GenBank/DDBJ databases">
        <title>The genome sequence of Colletotrichum fioriniae PJ7.</title>
        <authorList>
            <person name="Baroncelli R."/>
            <person name="Thon M.R."/>
        </authorList>
    </citation>
    <scope>NUCLEOTIDE SEQUENCE [LARGE SCALE GENOMIC DNA]</scope>
    <source>
        <strain evidence="2 3">PJ7</strain>
    </source>
</reference>
<dbReference type="Proteomes" id="UP000020467">
    <property type="component" value="Unassembled WGS sequence"/>
</dbReference>
<dbReference type="AlphaFoldDB" id="A0A010QYK8"/>
<dbReference type="STRING" id="1445577.A0A010QYK8"/>
<dbReference type="KEGG" id="cfj:CFIO01_02516"/>
<sequence length="469" mass="51224">MADPLSIAGSIVGLLTVAFKVCSTASNLINNFDDAPESIMRARYVVVNHSTTLEEAARSHTALQAKMDYVSEQNRSLAEQLDLTGTETSWDTRSVNFEDSASSRTSRPTSSQSLTGIPRNSARASLQRPHSMAGSIIMALSNRSFELILGQSRVYSRTEGYEIDRSSSRTSTAPTNSWSMLSLSNLSTAAACRLPITLNDINKIAPGSTFARLLKEYDFVGNNMNFGSPTTPPRDESASRIIRMRGQMPMRSLQDSRVYREPDSSHTLPTFTIMVVGDETPLNSDMINTFIRPESAKESAYIPAGSDSFKSIVRQTDPGYPKRSCANTVSVRGELMNLVLRDTIGLEKCDSLRQQLYSHADAFLIVANKSDLCGASRLMYEISTAQQDASCLLVGAYRSEPGVKMANPSAHELHDTGMSTAKQLGAVQYLECNVKDPNSVGIVLGQAMLAAKHRTRHKSQSYGLSFQAV</sequence>
<organism evidence="2 3">
    <name type="scientific">Colletotrichum fioriniae PJ7</name>
    <dbReference type="NCBI Taxonomy" id="1445577"/>
    <lineage>
        <taxon>Eukaryota</taxon>
        <taxon>Fungi</taxon>
        <taxon>Dikarya</taxon>
        <taxon>Ascomycota</taxon>
        <taxon>Pezizomycotina</taxon>
        <taxon>Sordariomycetes</taxon>
        <taxon>Hypocreomycetidae</taxon>
        <taxon>Glomerellales</taxon>
        <taxon>Glomerellaceae</taxon>
        <taxon>Colletotrichum</taxon>
        <taxon>Colletotrichum acutatum species complex</taxon>
    </lineage>
</organism>
<dbReference type="InterPro" id="IPR027417">
    <property type="entry name" value="P-loop_NTPase"/>
</dbReference>
<evidence type="ECO:0000313" key="2">
    <source>
        <dbReference type="EMBL" id="EXF85302.1"/>
    </source>
</evidence>
<name>A0A010QYK8_9PEZI</name>
<dbReference type="Gene3D" id="3.40.50.300">
    <property type="entry name" value="P-loop containing nucleotide triphosphate hydrolases"/>
    <property type="match status" value="1"/>
</dbReference>
<dbReference type="OrthoDB" id="4851164at2759"/>
<comment type="caution">
    <text evidence="2">The sequence shown here is derived from an EMBL/GenBank/DDBJ whole genome shotgun (WGS) entry which is preliminary data.</text>
</comment>